<organism evidence="2 3">
    <name type="scientific">Candidatus Magasanikbacteria bacterium GW2011_GWC2_34_16</name>
    <dbReference type="NCBI Taxonomy" id="1619045"/>
    <lineage>
        <taxon>Bacteria</taxon>
        <taxon>Candidatus Magasanikiibacteriota</taxon>
    </lineage>
</organism>
<keyword evidence="1" id="KW-0812">Transmembrane</keyword>
<keyword evidence="1" id="KW-0472">Membrane</keyword>
<feature type="transmembrane region" description="Helical" evidence="1">
    <location>
        <begin position="46"/>
        <end position="65"/>
    </location>
</feature>
<proteinExistence type="predicted"/>
<name>A0A0G0D7X5_9BACT</name>
<evidence type="ECO:0000313" key="2">
    <source>
        <dbReference type="EMBL" id="KKP59390.1"/>
    </source>
</evidence>
<comment type="caution">
    <text evidence="2">The sequence shown here is derived from an EMBL/GenBank/DDBJ whole genome shotgun (WGS) entry which is preliminary data.</text>
</comment>
<dbReference type="Proteomes" id="UP000034927">
    <property type="component" value="Unassembled WGS sequence"/>
</dbReference>
<sequence>MSERVTPVPIPNTAVKPLSADDSSNAKVGRCLDIILSFFITQNTNLLYQIEYFLLLFFYLIIRWFSDKIQV</sequence>
<gene>
    <name evidence="2" type="ORF">UR53_C0002G0004</name>
</gene>
<keyword evidence="1" id="KW-1133">Transmembrane helix</keyword>
<reference evidence="2 3" key="1">
    <citation type="journal article" date="2015" name="Nature">
        <title>rRNA introns, odd ribosomes, and small enigmatic genomes across a large radiation of phyla.</title>
        <authorList>
            <person name="Brown C.T."/>
            <person name="Hug L.A."/>
            <person name="Thomas B.C."/>
            <person name="Sharon I."/>
            <person name="Castelle C.J."/>
            <person name="Singh A."/>
            <person name="Wilkins M.J."/>
            <person name="Williams K.H."/>
            <person name="Banfield J.F."/>
        </authorList>
    </citation>
    <scope>NUCLEOTIDE SEQUENCE [LARGE SCALE GENOMIC DNA]</scope>
</reference>
<dbReference type="EMBL" id="LBPO01000002">
    <property type="protein sequence ID" value="KKP59390.1"/>
    <property type="molecule type" value="Genomic_DNA"/>
</dbReference>
<evidence type="ECO:0000313" key="3">
    <source>
        <dbReference type="Proteomes" id="UP000034927"/>
    </source>
</evidence>
<evidence type="ECO:0000256" key="1">
    <source>
        <dbReference type="SAM" id="Phobius"/>
    </source>
</evidence>
<accession>A0A0G0D7X5</accession>
<protein>
    <submittedName>
        <fullName evidence="2">Uncharacterized protein</fullName>
    </submittedName>
</protein>
<dbReference type="AlphaFoldDB" id="A0A0G0D7X5"/>